<dbReference type="InterPro" id="IPR003646">
    <property type="entry name" value="SH3-like_bac-type"/>
</dbReference>
<keyword evidence="3" id="KW-0645">Protease</keyword>
<feature type="domain" description="SH3b" evidence="2">
    <location>
        <begin position="136"/>
        <end position="197"/>
    </location>
</feature>
<keyword evidence="4" id="KW-1185">Reference proteome</keyword>
<gene>
    <name evidence="3" type="ORF">DES38_1135</name>
</gene>
<dbReference type="SMART" id="SM00287">
    <property type="entry name" value="SH3b"/>
    <property type="match status" value="1"/>
</dbReference>
<feature type="region of interest" description="Disordered" evidence="1">
    <location>
        <begin position="39"/>
        <end position="131"/>
    </location>
</feature>
<proteinExistence type="predicted"/>
<sequence length="380" mass="43353">MNRLIKLNTPGFSVQYPFFRMLRIGVLLGVMIVGVAGCNSEGSSPAESVDKATDRIEDKDAEEIIDTIEPPEEESNEGNEDEGTDKENSDSDDDQSNQDEESDESDEEEIDNNDEDDQDNQDLKAPDTYSLDAVPEADYLIRSDVNFRRGPSTDYQVIRALRTRTTVEVLGQYQDWYKVSEGNQLGFVHRNYVTTKSALNDQETVSKTVIDGVLIVNKGYGLPRDYAPGESHAARQQFEAMKKEASRLNYQIEAFSTYRSYQYQKELYNRYVNERGQQAADTFSARPGHSEHQTGLAFDIGWDGYYTDERMESTATGKWMANNSWKFGFILRYPKGKDHITGYKYEPWHFRYLGKDVAKKVYDSGVTMDEYFGVVAPDYS</sequence>
<dbReference type="PROSITE" id="PS51781">
    <property type="entry name" value="SH3B"/>
    <property type="match status" value="1"/>
</dbReference>
<dbReference type="CDD" id="cd14852">
    <property type="entry name" value="LD-carboxypeptidase"/>
    <property type="match status" value="1"/>
</dbReference>
<dbReference type="OrthoDB" id="9792074at2"/>
<keyword evidence="3" id="KW-0378">Hydrolase</keyword>
<organism evidence="3 4">
    <name type="scientific">Streptohalobacillus salinus</name>
    <dbReference type="NCBI Taxonomy" id="621096"/>
    <lineage>
        <taxon>Bacteria</taxon>
        <taxon>Bacillati</taxon>
        <taxon>Bacillota</taxon>
        <taxon>Bacilli</taxon>
        <taxon>Bacillales</taxon>
        <taxon>Bacillaceae</taxon>
        <taxon>Streptohalobacillus</taxon>
    </lineage>
</organism>
<dbReference type="PANTHER" id="PTHR34385:SF1">
    <property type="entry name" value="PEPTIDOGLYCAN L-ALANYL-D-GLUTAMATE ENDOPEPTIDASE CWLK"/>
    <property type="match status" value="1"/>
</dbReference>
<accession>A0A2V3W506</accession>
<dbReference type="GO" id="GO:0006508">
    <property type="term" value="P:proteolysis"/>
    <property type="evidence" value="ECO:0007669"/>
    <property type="project" value="InterPro"/>
</dbReference>
<evidence type="ECO:0000259" key="2">
    <source>
        <dbReference type="PROSITE" id="PS51781"/>
    </source>
</evidence>
<evidence type="ECO:0000313" key="3">
    <source>
        <dbReference type="EMBL" id="PXW88274.1"/>
    </source>
</evidence>
<dbReference type="InterPro" id="IPR058193">
    <property type="entry name" value="VanY/YodJ_core_dom"/>
</dbReference>
<evidence type="ECO:0000256" key="1">
    <source>
        <dbReference type="SAM" id="MobiDB-lite"/>
    </source>
</evidence>
<keyword evidence="3" id="KW-0121">Carboxypeptidase</keyword>
<protein>
    <submittedName>
        <fullName evidence="3">LAS superfamily LD-carboxypeptidase LdcB</fullName>
    </submittedName>
</protein>
<dbReference type="Pfam" id="PF08239">
    <property type="entry name" value="SH3_3"/>
    <property type="match status" value="1"/>
</dbReference>
<dbReference type="Proteomes" id="UP000247922">
    <property type="component" value="Unassembled WGS sequence"/>
</dbReference>
<reference evidence="3 4" key="1">
    <citation type="submission" date="2018-05" db="EMBL/GenBank/DDBJ databases">
        <title>Genomic Encyclopedia of Type Strains, Phase IV (KMG-IV): sequencing the most valuable type-strain genomes for metagenomic binning, comparative biology and taxonomic classification.</title>
        <authorList>
            <person name="Goeker M."/>
        </authorList>
    </citation>
    <scope>NUCLEOTIDE SEQUENCE [LARGE SCALE GENOMIC DNA]</scope>
    <source>
        <strain evidence="3 4">DSM 22440</strain>
    </source>
</reference>
<dbReference type="EMBL" id="QJJR01000013">
    <property type="protein sequence ID" value="PXW88274.1"/>
    <property type="molecule type" value="Genomic_DNA"/>
</dbReference>
<dbReference type="SUPFAM" id="SSF55166">
    <property type="entry name" value="Hedgehog/DD-peptidase"/>
    <property type="match status" value="1"/>
</dbReference>
<dbReference type="RefSeq" id="WP_110251912.1">
    <property type="nucleotide sequence ID" value="NZ_QJJR01000013.1"/>
</dbReference>
<dbReference type="PANTHER" id="PTHR34385">
    <property type="entry name" value="D-ALANYL-D-ALANINE CARBOXYPEPTIDASE"/>
    <property type="match status" value="1"/>
</dbReference>
<dbReference type="Pfam" id="PF02557">
    <property type="entry name" value="VanY"/>
    <property type="match status" value="1"/>
</dbReference>
<dbReference type="Gene3D" id="3.30.1380.10">
    <property type="match status" value="1"/>
</dbReference>
<feature type="compositionally biased region" description="Acidic residues" evidence="1">
    <location>
        <begin position="59"/>
        <end position="120"/>
    </location>
</feature>
<dbReference type="Gene3D" id="2.30.30.40">
    <property type="entry name" value="SH3 Domains"/>
    <property type="match status" value="1"/>
</dbReference>
<dbReference type="InterPro" id="IPR003709">
    <property type="entry name" value="VanY-like_core_dom"/>
</dbReference>
<dbReference type="GO" id="GO:0004180">
    <property type="term" value="F:carboxypeptidase activity"/>
    <property type="evidence" value="ECO:0007669"/>
    <property type="project" value="UniProtKB-KW"/>
</dbReference>
<evidence type="ECO:0000313" key="4">
    <source>
        <dbReference type="Proteomes" id="UP000247922"/>
    </source>
</evidence>
<name>A0A2V3W506_9BACI</name>
<comment type="caution">
    <text evidence="3">The sequence shown here is derived from an EMBL/GenBank/DDBJ whole genome shotgun (WGS) entry which is preliminary data.</text>
</comment>
<dbReference type="InterPro" id="IPR052179">
    <property type="entry name" value="DD-CPase-like"/>
</dbReference>
<feature type="compositionally biased region" description="Basic and acidic residues" evidence="1">
    <location>
        <begin position="48"/>
        <end position="58"/>
    </location>
</feature>
<dbReference type="AlphaFoldDB" id="A0A2V3W506"/>
<dbReference type="InterPro" id="IPR009045">
    <property type="entry name" value="Zn_M74/Hedgehog-like"/>
</dbReference>